<dbReference type="PANTHER" id="PTHR30146">
    <property type="entry name" value="LACI-RELATED TRANSCRIPTIONAL REPRESSOR"/>
    <property type="match status" value="1"/>
</dbReference>
<keyword evidence="6" id="KW-1185">Reference proteome</keyword>
<accession>A0A5C6CLE7</accession>
<sequence>MPNSSKIRVLEVAVLVETDHSWGRSVVQGIADYCNKFGPWNLLTDPRDYSRRWSLPDRWRGDGIIARISSPLQLEEIVQTGLPTVNVDDVFPNLPHMGHVRTNEAERAQMAVSHFQGRGLKHFAYYAPPSNEYSKECEKAFVAELSEQNLSCHVYKPGYRVTRRIGRDEQHNRVHRWLSNLPRPVAIFAVDARRGRELTEICSMEGISVPDEVAILAADTDDLICGLSSPPLSSISVASQRIGYEAAVMLDAIMRGESCPSEPRLISPNCVIAKQSTDALAIDDAMITKAMRFIQTHAFQGIVVEDILREVPVSRRFLELQFKRYFGRLPAEEIRRLRLERGKELLSQSELSVEAIADACGYAGTTQFGVAFRKRFGQTPLAFRKNLHGS</sequence>
<dbReference type="SUPFAM" id="SSF46689">
    <property type="entry name" value="Homeodomain-like"/>
    <property type="match status" value="1"/>
</dbReference>
<dbReference type="Pfam" id="PF13377">
    <property type="entry name" value="Peripla_BP_3"/>
    <property type="match status" value="1"/>
</dbReference>
<dbReference type="GO" id="GO:0000976">
    <property type="term" value="F:transcription cis-regulatory region binding"/>
    <property type="evidence" value="ECO:0007669"/>
    <property type="project" value="TreeGrafter"/>
</dbReference>
<feature type="domain" description="HTH araC/xylS-type" evidence="4">
    <location>
        <begin position="288"/>
        <end position="386"/>
    </location>
</feature>
<dbReference type="SUPFAM" id="SSF53822">
    <property type="entry name" value="Periplasmic binding protein-like I"/>
    <property type="match status" value="1"/>
</dbReference>
<dbReference type="PANTHER" id="PTHR30146:SF24">
    <property type="entry name" value="XYLOSE OPERON REGULATORY PROTEIN"/>
    <property type="match status" value="1"/>
</dbReference>
<keyword evidence="1" id="KW-0805">Transcription regulation</keyword>
<dbReference type="Proteomes" id="UP000318437">
    <property type="component" value="Unassembled WGS sequence"/>
</dbReference>
<evidence type="ECO:0000259" key="4">
    <source>
        <dbReference type="PROSITE" id="PS01124"/>
    </source>
</evidence>
<proteinExistence type="predicted"/>
<dbReference type="OrthoDB" id="345364at2"/>
<dbReference type="GO" id="GO:0003700">
    <property type="term" value="F:DNA-binding transcription factor activity"/>
    <property type="evidence" value="ECO:0007669"/>
    <property type="project" value="InterPro"/>
</dbReference>
<dbReference type="AlphaFoldDB" id="A0A5C6CLE7"/>
<dbReference type="InterPro" id="IPR018062">
    <property type="entry name" value="HTH_AraC-typ_CS"/>
</dbReference>
<dbReference type="InterPro" id="IPR046335">
    <property type="entry name" value="LacI/GalR-like_sensor"/>
</dbReference>
<comment type="caution">
    <text evidence="5">The sequence shown here is derived from an EMBL/GenBank/DDBJ whole genome shotgun (WGS) entry which is preliminary data.</text>
</comment>
<dbReference type="InterPro" id="IPR009057">
    <property type="entry name" value="Homeodomain-like_sf"/>
</dbReference>
<organism evidence="5 6">
    <name type="scientific">Bythopirellula polymerisocia</name>
    <dbReference type="NCBI Taxonomy" id="2528003"/>
    <lineage>
        <taxon>Bacteria</taxon>
        <taxon>Pseudomonadati</taxon>
        <taxon>Planctomycetota</taxon>
        <taxon>Planctomycetia</taxon>
        <taxon>Pirellulales</taxon>
        <taxon>Lacipirellulaceae</taxon>
        <taxon>Bythopirellula</taxon>
    </lineage>
</organism>
<dbReference type="InterPro" id="IPR018060">
    <property type="entry name" value="HTH_AraC"/>
</dbReference>
<dbReference type="PROSITE" id="PS00041">
    <property type="entry name" value="HTH_ARAC_FAMILY_1"/>
    <property type="match status" value="1"/>
</dbReference>
<dbReference type="Pfam" id="PF12833">
    <property type="entry name" value="HTH_18"/>
    <property type="match status" value="1"/>
</dbReference>
<dbReference type="SMART" id="SM00342">
    <property type="entry name" value="HTH_ARAC"/>
    <property type="match status" value="1"/>
</dbReference>
<name>A0A5C6CLE7_9BACT</name>
<dbReference type="CDD" id="cd01543">
    <property type="entry name" value="PBP1_XylR"/>
    <property type="match status" value="1"/>
</dbReference>
<evidence type="ECO:0000256" key="2">
    <source>
        <dbReference type="ARBA" id="ARBA00023125"/>
    </source>
</evidence>
<reference evidence="5 6" key="1">
    <citation type="submission" date="2019-02" db="EMBL/GenBank/DDBJ databases">
        <title>Deep-cultivation of Planctomycetes and their phenomic and genomic characterization uncovers novel biology.</title>
        <authorList>
            <person name="Wiegand S."/>
            <person name="Jogler M."/>
            <person name="Boedeker C."/>
            <person name="Pinto D."/>
            <person name="Vollmers J."/>
            <person name="Rivas-Marin E."/>
            <person name="Kohn T."/>
            <person name="Peeters S.H."/>
            <person name="Heuer A."/>
            <person name="Rast P."/>
            <person name="Oberbeckmann S."/>
            <person name="Bunk B."/>
            <person name="Jeske O."/>
            <person name="Meyerdierks A."/>
            <person name="Storesund J.E."/>
            <person name="Kallscheuer N."/>
            <person name="Luecker S."/>
            <person name="Lage O.M."/>
            <person name="Pohl T."/>
            <person name="Merkel B.J."/>
            <person name="Hornburger P."/>
            <person name="Mueller R.-W."/>
            <person name="Bruemmer F."/>
            <person name="Labrenz M."/>
            <person name="Spormann A.M."/>
            <person name="Op Den Camp H."/>
            <person name="Overmann J."/>
            <person name="Amann R."/>
            <person name="Jetten M.S.M."/>
            <person name="Mascher T."/>
            <person name="Medema M.H."/>
            <person name="Devos D.P."/>
            <person name="Kaster A.-K."/>
            <person name="Ovreas L."/>
            <person name="Rohde M."/>
            <person name="Galperin M.Y."/>
            <person name="Jogler C."/>
        </authorList>
    </citation>
    <scope>NUCLEOTIDE SEQUENCE [LARGE SCALE GENOMIC DNA]</scope>
    <source>
        <strain evidence="5 6">Pla144</strain>
    </source>
</reference>
<evidence type="ECO:0000256" key="3">
    <source>
        <dbReference type="ARBA" id="ARBA00023163"/>
    </source>
</evidence>
<protein>
    <submittedName>
        <fullName evidence="5">Xylose operon regulatory protein</fullName>
    </submittedName>
</protein>
<dbReference type="PROSITE" id="PS01124">
    <property type="entry name" value="HTH_ARAC_FAMILY_2"/>
    <property type="match status" value="1"/>
</dbReference>
<evidence type="ECO:0000256" key="1">
    <source>
        <dbReference type="ARBA" id="ARBA00023015"/>
    </source>
</evidence>
<dbReference type="Gene3D" id="3.40.50.2300">
    <property type="match status" value="2"/>
</dbReference>
<dbReference type="InterPro" id="IPR028082">
    <property type="entry name" value="Peripla_BP_I"/>
</dbReference>
<keyword evidence="2" id="KW-0238">DNA-binding</keyword>
<dbReference type="InterPro" id="IPR054031">
    <property type="entry name" value="XylR_PBP1"/>
</dbReference>
<dbReference type="Gene3D" id="1.10.10.60">
    <property type="entry name" value="Homeodomain-like"/>
    <property type="match status" value="1"/>
</dbReference>
<gene>
    <name evidence="5" type="primary">xylR_5</name>
    <name evidence="5" type="ORF">Pla144_38340</name>
</gene>
<evidence type="ECO:0000313" key="5">
    <source>
        <dbReference type="EMBL" id="TWU23659.1"/>
    </source>
</evidence>
<dbReference type="RefSeq" id="WP_146452149.1">
    <property type="nucleotide sequence ID" value="NZ_SJPS01000006.1"/>
</dbReference>
<dbReference type="Pfam" id="PF22177">
    <property type="entry name" value="PBP1_XylR"/>
    <property type="match status" value="1"/>
</dbReference>
<dbReference type="EMBL" id="SJPS01000006">
    <property type="protein sequence ID" value="TWU23659.1"/>
    <property type="molecule type" value="Genomic_DNA"/>
</dbReference>
<evidence type="ECO:0000313" key="6">
    <source>
        <dbReference type="Proteomes" id="UP000318437"/>
    </source>
</evidence>
<keyword evidence="3" id="KW-0804">Transcription</keyword>